<dbReference type="GO" id="GO:0000160">
    <property type="term" value="P:phosphorelay signal transduction system"/>
    <property type="evidence" value="ECO:0007669"/>
    <property type="project" value="InterPro"/>
</dbReference>
<dbReference type="Pfam" id="PF00072">
    <property type="entry name" value="Response_reg"/>
    <property type="match status" value="1"/>
</dbReference>
<evidence type="ECO:0000256" key="1">
    <source>
        <dbReference type="ARBA" id="ARBA00022553"/>
    </source>
</evidence>
<dbReference type="PANTHER" id="PTHR44591">
    <property type="entry name" value="STRESS RESPONSE REGULATOR PROTEIN 1"/>
    <property type="match status" value="1"/>
</dbReference>
<name>A0A2W4TYU7_9CYAN</name>
<dbReference type="PANTHER" id="PTHR44591:SF3">
    <property type="entry name" value="RESPONSE REGULATORY DOMAIN-CONTAINING PROTEIN"/>
    <property type="match status" value="1"/>
</dbReference>
<feature type="modified residue" description="4-aspartylphosphate" evidence="2">
    <location>
        <position position="57"/>
    </location>
</feature>
<keyword evidence="1 2" id="KW-0597">Phosphoprotein</keyword>
<feature type="domain" description="Response regulatory" evidence="3">
    <location>
        <begin position="8"/>
        <end position="123"/>
    </location>
</feature>
<dbReference type="InterPro" id="IPR011006">
    <property type="entry name" value="CheY-like_superfamily"/>
</dbReference>
<dbReference type="AlphaFoldDB" id="A0A2W4TYU7"/>
<dbReference type="EMBL" id="QBMC01000112">
    <property type="protein sequence ID" value="PZO14196.1"/>
    <property type="molecule type" value="Genomic_DNA"/>
</dbReference>
<comment type="caution">
    <text evidence="4">The sequence shown here is derived from an EMBL/GenBank/DDBJ whole genome shotgun (WGS) entry which is preliminary data.</text>
</comment>
<sequence length="134" mass="15128">MMISQNPKILAVDDRPDNLFMLGIILDEEHYQLTCVESGREALAEVESNPPDLILLDVMMPEMNGYEVARYIRQNLAIADIPILLLTAHDELDSQKELEAGTNGLLQKPYDISELIDRVQDLLIGSQKEKCEAF</sequence>
<proteinExistence type="predicted"/>
<dbReference type="InterPro" id="IPR001789">
    <property type="entry name" value="Sig_transdc_resp-reg_receiver"/>
</dbReference>
<evidence type="ECO:0000259" key="3">
    <source>
        <dbReference type="PROSITE" id="PS50110"/>
    </source>
</evidence>
<dbReference type="SMART" id="SM00448">
    <property type="entry name" value="REC"/>
    <property type="match status" value="1"/>
</dbReference>
<reference evidence="5" key="1">
    <citation type="submission" date="2018-04" db="EMBL/GenBank/DDBJ databases">
        <authorList>
            <person name="Cornet L."/>
        </authorList>
    </citation>
    <scope>NUCLEOTIDE SEQUENCE [LARGE SCALE GENOMIC DNA]</scope>
</reference>
<protein>
    <submittedName>
        <fullName evidence="4">Response regulator</fullName>
    </submittedName>
</protein>
<dbReference type="SUPFAM" id="SSF52172">
    <property type="entry name" value="CheY-like"/>
    <property type="match status" value="1"/>
</dbReference>
<accession>A0A2W4TYU7</accession>
<dbReference type="PROSITE" id="PS50110">
    <property type="entry name" value="RESPONSE_REGULATORY"/>
    <property type="match status" value="1"/>
</dbReference>
<reference evidence="4 5" key="2">
    <citation type="submission" date="2018-06" db="EMBL/GenBank/DDBJ databases">
        <title>Metagenomic assembly of (sub)arctic Cyanobacteria and their associated microbiome from non-axenic cultures.</title>
        <authorList>
            <person name="Baurain D."/>
        </authorList>
    </citation>
    <scope>NUCLEOTIDE SEQUENCE [LARGE SCALE GENOMIC DNA]</scope>
    <source>
        <strain evidence="4">ULC129bin1</strain>
    </source>
</reference>
<evidence type="ECO:0000256" key="2">
    <source>
        <dbReference type="PROSITE-ProRule" id="PRU00169"/>
    </source>
</evidence>
<dbReference type="Gene3D" id="3.40.50.2300">
    <property type="match status" value="1"/>
</dbReference>
<evidence type="ECO:0000313" key="4">
    <source>
        <dbReference type="EMBL" id="PZO14196.1"/>
    </source>
</evidence>
<evidence type="ECO:0000313" key="5">
    <source>
        <dbReference type="Proteomes" id="UP000249354"/>
    </source>
</evidence>
<dbReference type="Proteomes" id="UP000249354">
    <property type="component" value="Unassembled WGS sequence"/>
</dbReference>
<gene>
    <name evidence="4" type="ORF">DCF25_15185</name>
</gene>
<dbReference type="InterPro" id="IPR050595">
    <property type="entry name" value="Bact_response_regulator"/>
</dbReference>
<organism evidence="4 5">
    <name type="scientific">Leptolyngbya foveolarum</name>
    <dbReference type="NCBI Taxonomy" id="47253"/>
    <lineage>
        <taxon>Bacteria</taxon>
        <taxon>Bacillati</taxon>
        <taxon>Cyanobacteriota</taxon>
        <taxon>Cyanophyceae</taxon>
        <taxon>Leptolyngbyales</taxon>
        <taxon>Leptolyngbyaceae</taxon>
        <taxon>Leptolyngbya group</taxon>
        <taxon>Leptolyngbya</taxon>
    </lineage>
</organism>